<feature type="transmembrane region" description="Helical" evidence="1">
    <location>
        <begin position="361"/>
        <end position="380"/>
    </location>
</feature>
<feature type="transmembrane region" description="Helical" evidence="1">
    <location>
        <begin position="331"/>
        <end position="349"/>
    </location>
</feature>
<feature type="transmembrane region" description="Helical" evidence="1">
    <location>
        <begin position="135"/>
        <end position="155"/>
    </location>
</feature>
<sequence length="850" mass="95911">MGAYFASRKMAPFGSSSILTVDLGQQYVDFFAYLRTSLLHHPSGLLYSFSKGLGGEMWGTNAYYLLSPLNLILLAFPKQWLTSGILLLLLLKYGLAGLSFGWLLKRERIQTGIRLIAFSTSYALMGWMIANQLNLLWLDVLTLLPLVIYGLIKITRQESWLPYLSWLTLLIIDNYYMAWMVCLFTILFFIWQLSRVQLKKSRIGKIIATYLLTSLASVGLSAIILLPTVSALLGSKGTYTETHIKWKFEYQPIKELAKLVPGAFNFNQMPSGQANIYVGMIILCGAGLYFFVTQDRWPSKVIAGGIIVFLVASFTLQPLDLLWHLGQFPVWYPARFSFLLSFWLVWLAALTLKPGQKIRPWILLSFAVTAVIITIINLHLAKNLSYIKPLTIYLGLGFAIAAIIFLYLEPFRLPFFNFAFVCLAIFDVGYNAVSSLNNISYVSQAQFADYTLLLDQVSEQTKKHDAGFYRVAKDFMRTKDDSFQGDFFTGDNFSSTMEPDVSKFVQAIGQPGGDGFITYSNGTPVTDSLLGFKYFWLARHQGKDNQNNQVLPLTASRPDWRRQKTVFQTKQITVKQNKWALPIAFGASDQAKKLKLLTLDPLAYQSQLYQTLAGKKTDQNLFTVQNFDHVEFVNLSTSEQITGVTVKRQQLLAPAQLILTIKPQTNDPYYLTLGAALKDTANITINGNPLNQYATYQNTIVTTVADHEKGKTVKITISLKKASLWLQNVSLYRLNSKAFEASAKQLQSEPLKITNWYQNQIKGTIHLKRSHQLIMTTIPYAKGWHVKLDGQKITPIKIAGTLMAIPATKGTHQLTMTYWPPLFNLGIMISLLTLVGVILVYLGQRKPNRH</sequence>
<dbReference type="PANTHER" id="PTHR38454">
    <property type="entry name" value="INTEGRAL MEMBRANE PROTEIN-RELATED"/>
    <property type="match status" value="1"/>
</dbReference>
<name>A0ABS2ERU9_9LACO</name>
<protein>
    <submittedName>
        <fullName evidence="2">YfhO family protein</fullName>
    </submittedName>
</protein>
<gene>
    <name evidence="2" type="ORF">H5993_08660</name>
</gene>
<feature type="transmembrane region" description="Helical" evidence="1">
    <location>
        <begin position="386"/>
        <end position="408"/>
    </location>
</feature>
<dbReference type="Proteomes" id="UP000776629">
    <property type="component" value="Unassembled WGS sequence"/>
</dbReference>
<organism evidence="2 3">
    <name type="scientific">Limosilactobacillus alvi</name>
    <dbReference type="NCBI Taxonomy" id="990412"/>
    <lineage>
        <taxon>Bacteria</taxon>
        <taxon>Bacillati</taxon>
        <taxon>Bacillota</taxon>
        <taxon>Bacilli</taxon>
        <taxon>Lactobacillales</taxon>
        <taxon>Lactobacillaceae</taxon>
        <taxon>Limosilactobacillus</taxon>
    </lineage>
</organism>
<feature type="transmembrane region" description="Helical" evidence="1">
    <location>
        <begin position="175"/>
        <end position="194"/>
    </location>
</feature>
<accession>A0ABS2ERU9</accession>
<keyword evidence="1" id="KW-1133">Transmembrane helix</keyword>
<keyword evidence="1" id="KW-0472">Membrane</keyword>
<evidence type="ECO:0000313" key="3">
    <source>
        <dbReference type="Proteomes" id="UP000776629"/>
    </source>
</evidence>
<evidence type="ECO:0000256" key="1">
    <source>
        <dbReference type="SAM" id="Phobius"/>
    </source>
</evidence>
<feature type="transmembrane region" description="Helical" evidence="1">
    <location>
        <begin position="415"/>
        <end position="433"/>
    </location>
</feature>
<feature type="transmembrane region" description="Helical" evidence="1">
    <location>
        <begin position="82"/>
        <end position="104"/>
    </location>
</feature>
<evidence type="ECO:0000313" key="2">
    <source>
        <dbReference type="EMBL" id="MBM6754822.1"/>
    </source>
</evidence>
<feature type="transmembrane region" description="Helical" evidence="1">
    <location>
        <begin position="818"/>
        <end position="842"/>
    </location>
</feature>
<feature type="transmembrane region" description="Helical" evidence="1">
    <location>
        <begin position="206"/>
        <end position="226"/>
    </location>
</feature>
<proteinExistence type="predicted"/>
<dbReference type="PANTHER" id="PTHR38454:SF1">
    <property type="entry name" value="INTEGRAL MEMBRANE PROTEIN"/>
    <property type="match status" value="1"/>
</dbReference>
<dbReference type="Pfam" id="PF09586">
    <property type="entry name" value="YfhO"/>
    <property type="match status" value="1"/>
</dbReference>
<comment type="caution">
    <text evidence="2">The sequence shown here is derived from an EMBL/GenBank/DDBJ whole genome shotgun (WGS) entry which is preliminary data.</text>
</comment>
<feature type="transmembrane region" description="Helical" evidence="1">
    <location>
        <begin position="274"/>
        <end position="292"/>
    </location>
</feature>
<feature type="transmembrane region" description="Helical" evidence="1">
    <location>
        <begin position="301"/>
        <end position="319"/>
    </location>
</feature>
<dbReference type="EMBL" id="JACJJQ010000057">
    <property type="protein sequence ID" value="MBM6754822.1"/>
    <property type="molecule type" value="Genomic_DNA"/>
</dbReference>
<keyword evidence="3" id="KW-1185">Reference proteome</keyword>
<dbReference type="InterPro" id="IPR018580">
    <property type="entry name" value="Uncharacterised_YfhO"/>
</dbReference>
<reference evidence="2 3" key="1">
    <citation type="journal article" date="2021" name="Sci. Rep.">
        <title>The distribution of antibiotic resistance genes in chicken gut microbiota commensals.</title>
        <authorList>
            <person name="Juricova H."/>
            <person name="Matiasovicova J."/>
            <person name="Kubasova T."/>
            <person name="Cejkova D."/>
            <person name="Rychlik I."/>
        </authorList>
    </citation>
    <scope>NUCLEOTIDE SEQUENCE [LARGE SCALE GENOMIC DNA]</scope>
    <source>
        <strain evidence="2 3">An810</strain>
    </source>
</reference>
<keyword evidence="1" id="KW-0812">Transmembrane</keyword>